<dbReference type="AlphaFoldDB" id="A0A8J3M1U7"/>
<proteinExistence type="predicted"/>
<evidence type="ECO:0000313" key="2">
    <source>
        <dbReference type="Proteomes" id="UP000617531"/>
    </source>
</evidence>
<dbReference type="EMBL" id="BNAI01000002">
    <property type="protein sequence ID" value="GHF15377.1"/>
    <property type="molecule type" value="Genomic_DNA"/>
</dbReference>
<comment type="caution">
    <text evidence="1">The sequence shown here is derived from an EMBL/GenBank/DDBJ whole genome shotgun (WGS) entry which is preliminary data.</text>
</comment>
<gene>
    <name evidence="1" type="ORF">GCM10011600_15470</name>
</gene>
<evidence type="ECO:0000313" key="1">
    <source>
        <dbReference type="EMBL" id="GHF15377.1"/>
    </source>
</evidence>
<dbReference type="SUPFAM" id="SSF53448">
    <property type="entry name" value="Nucleotide-diphospho-sugar transferases"/>
    <property type="match status" value="1"/>
</dbReference>
<name>A0A8J3M1U7_9MICO</name>
<reference evidence="1" key="2">
    <citation type="submission" date="2020-09" db="EMBL/GenBank/DDBJ databases">
        <authorList>
            <person name="Sun Q."/>
            <person name="Zhou Y."/>
        </authorList>
    </citation>
    <scope>NUCLEOTIDE SEQUENCE</scope>
    <source>
        <strain evidence="1">CGMCC 1.16548</strain>
    </source>
</reference>
<dbReference type="InterPro" id="IPR029044">
    <property type="entry name" value="Nucleotide-diphossugar_trans"/>
</dbReference>
<accession>A0A8J3M1U7</accession>
<keyword evidence="2" id="KW-1185">Reference proteome</keyword>
<dbReference type="Proteomes" id="UP000617531">
    <property type="component" value="Unassembled WGS sequence"/>
</dbReference>
<organism evidence="1 2">
    <name type="scientific">Pseudolysinimonas yzui</name>
    <dbReference type="NCBI Taxonomy" id="2708254"/>
    <lineage>
        <taxon>Bacteria</taxon>
        <taxon>Bacillati</taxon>
        <taxon>Actinomycetota</taxon>
        <taxon>Actinomycetes</taxon>
        <taxon>Micrococcales</taxon>
        <taxon>Microbacteriaceae</taxon>
        <taxon>Pseudolysinimonas</taxon>
    </lineage>
</organism>
<sequence length="315" mass="35958">MSGLRRLLGRIPGVREAWRTVYGAWRRIVDPPTPTGYDDRPDRQTRRLLRRLRFANRFSRRSIVDPDSPVAVCTTTYGPRLRTVHLAIESVARGDLRPRRHVLYLDDPEAFRRLTPQLRRLQRRGLEIVEVPHGYKVHTKHWFYVNSTDHHEVPLATSEDDILFPPHWLAELVATLEKHPGDLATPRAHKVGFDGDRVAPYASWQPVRDDRPSFRNFGTSVSGQIYPPAFLDEVREAGETFLTVAPNNDDLWLHHVAVLNGRRVVQTRPQSQHFPFVPGTQSGGLYFTNIVGGGNDVQIAATYTPESLARMRSDT</sequence>
<dbReference type="RefSeq" id="WP_191282878.1">
    <property type="nucleotide sequence ID" value="NZ_BNAI01000002.1"/>
</dbReference>
<evidence type="ECO:0008006" key="3">
    <source>
        <dbReference type="Google" id="ProtNLM"/>
    </source>
</evidence>
<protein>
    <recommendedName>
        <fullName evidence="3">Glycosyltransferase family 2 protein</fullName>
    </recommendedName>
</protein>
<reference evidence="1" key="1">
    <citation type="journal article" date="2014" name="Int. J. Syst. Evol. Microbiol.">
        <title>Complete genome sequence of Corynebacterium casei LMG S-19264T (=DSM 44701T), isolated from a smear-ripened cheese.</title>
        <authorList>
            <consortium name="US DOE Joint Genome Institute (JGI-PGF)"/>
            <person name="Walter F."/>
            <person name="Albersmeier A."/>
            <person name="Kalinowski J."/>
            <person name="Ruckert C."/>
        </authorList>
    </citation>
    <scope>NUCLEOTIDE SEQUENCE</scope>
    <source>
        <strain evidence="1">CGMCC 1.16548</strain>
    </source>
</reference>